<gene>
    <name evidence="1" type="ORF">NLG97_g2188</name>
</gene>
<evidence type="ECO:0000313" key="2">
    <source>
        <dbReference type="Proteomes" id="UP001148737"/>
    </source>
</evidence>
<name>A0ACC1R1U8_9HYPO</name>
<dbReference type="EMBL" id="JANAKD010000141">
    <property type="protein sequence ID" value="KAJ3497062.1"/>
    <property type="molecule type" value="Genomic_DNA"/>
</dbReference>
<protein>
    <submittedName>
        <fullName evidence="1">Uncharacterized protein</fullName>
    </submittedName>
</protein>
<comment type="caution">
    <text evidence="1">The sequence shown here is derived from an EMBL/GenBank/DDBJ whole genome shotgun (WGS) entry which is preliminary data.</text>
</comment>
<organism evidence="1 2">
    <name type="scientific">Lecanicillium saksenae</name>
    <dbReference type="NCBI Taxonomy" id="468837"/>
    <lineage>
        <taxon>Eukaryota</taxon>
        <taxon>Fungi</taxon>
        <taxon>Dikarya</taxon>
        <taxon>Ascomycota</taxon>
        <taxon>Pezizomycotina</taxon>
        <taxon>Sordariomycetes</taxon>
        <taxon>Hypocreomycetidae</taxon>
        <taxon>Hypocreales</taxon>
        <taxon>Cordycipitaceae</taxon>
        <taxon>Lecanicillium</taxon>
    </lineage>
</organism>
<reference evidence="1" key="1">
    <citation type="submission" date="2022-07" db="EMBL/GenBank/DDBJ databases">
        <title>Genome Sequence of Lecanicillium saksenae.</title>
        <authorList>
            <person name="Buettner E."/>
        </authorList>
    </citation>
    <scope>NUCLEOTIDE SEQUENCE</scope>
    <source>
        <strain evidence="1">VT-O1</strain>
    </source>
</reference>
<evidence type="ECO:0000313" key="1">
    <source>
        <dbReference type="EMBL" id="KAJ3497062.1"/>
    </source>
</evidence>
<proteinExistence type="predicted"/>
<dbReference type="Proteomes" id="UP001148737">
    <property type="component" value="Unassembled WGS sequence"/>
</dbReference>
<sequence length="761" mass="85086">MTMSAESIAGPPVLSTLARSCDETLERLQEVESSTGLICPATLYDDLGRFRVWASNLGAFLGPKNQFSLDYRLRESENMQEAVREKLDVILYWSNTGTVLIRWPPCLQHPAYQFQRTALQILTGERPNRIRPASGVSDATVSAITEMDALASNIHGFINLLFRLSMLIRKQRPRGREIPDSFPRHDPSFDIRHVRDMFPKTENSPWLATRLGKHITESKDIILWRQKHQQDMAGSHKSTDTENDVAEQSASVPDVASGVATTYVTTATEAAAAFEESRAPSVLSGKTSFADAMDVDESGELQVPELGRLTFQGVSLRYDEEFECPFCRTIQVFSTSVQWNRHVFADIQPYVCTFEACTADPFPSRHEWFNHEMEAHRRQWYCRDCPDTTFGTRLALSQHLNTCHTIVASQLDLVLESSYYPIQLFDSSACPLCNKWTPPDSVTDNLRQFCRHVGEHLQKVALAALQQPINGLDIDNFTDVADNPLKITDDVSGSTREIDDSPNTSEPPVKVNDKIPVKVKYIDAGNGLKPGFILVPNWNFKPDGPVSLGNIILDPLRPHLSLLRVDPNLLGDRMSVHVTEKTNVVYKTSSSSTYGVWSKFLNIAGIEADPGLPKATKDRIGEYSIDSLETQMIEIRDDFLARQCSDPKVRNAMRSGRWQTRSVYIVTGIKIARGFKFSETASRTFRGEMGVLSAIDSVGTAVDNTWGVKPSPGIDGGVPPLSWKSGDDIIFAYQLHRVSFKGLKETELEVGLYTPKEEAIF</sequence>
<accession>A0ACC1R1U8</accession>
<keyword evidence="2" id="KW-1185">Reference proteome</keyword>